<dbReference type="InterPro" id="IPR056106">
    <property type="entry name" value="DUF7689"/>
</dbReference>
<feature type="domain" description="DUF7689" evidence="3">
    <location>
        <begin position="474"/>
        <end position="612"/>
    </location>
</feature>
<evidence type="ECO:0000259" key="3">
    <source>
        <dbReference type="Pfam" id="PF24738"/>
    </source>
</evidence>
<reference evidence="4 5" key="1">
    <citation type="submission" date="2021-02" db="EMBL/GenBank/DDBJ databases">
        <title>De Novo genome assembly of isolated myxobacteria.</title>
        <authorList>
            <person name="Stevens D.C."/>
        </authorList>
    </citation>
    <scope>NUCLEOTIDE SEQUENCE [LARGE SCALE GENOMIC DNA]</scope>
    <source>
        <strain evidence="5">SCPEA02</strain>
    </source>
</reference>
<proteinExistence type="predicted"/>
<feature type="chain" id="PRO_5046798338" evidence="2">
    <location>
        <begin position="19"/>
        <end position="900"/>
    </location>
</feature>
<dbReference type="Proteomes" id="UP000662747">
    <property type="component" value="Chromosome"/>
</dbReference>
<organism evidence="4 5">
    <name type="scientific">Pyxidicoccus parkwayensis</name>
    <dbReference type="NCBI Taxonomy" id="2813578"/>
    <lineage>
        <taxon>Bacteria</taxon>
        <taxon>Pseudomonadati</taxon>
        <taxon>Myxococcota</taxon>
        <taxon>Myxococcia</taxon>
        <taxon>Myxococcales</taxon>
        <taxon>Cystobacterineae</taxon>
        <taxon>Myxococcaceae</taxon>
        <taxon>Pyxidicoccus</taxon>
    </lineage>
</organism>
<dbReference type="NCBIfam" id="TIGR04183">
    <property type="entry name" value="Por_Secre_tail"/>
    <property type="match status" value="1"/>
</dbReference>
<protein>
    <submittedName>
        <fullName evidence="4">T9SS type A sorting domain-containing protein</fullName>
    </submittedName>
</protein>
<feature type="region of interest" description="Disordered" evidence="1">
    <location>
        <begin position="200"/>
        <end position="221"/>
    </location>
</feature>
<name>A0ABX7NSV0_9BACT</name>
<dbReference type="Pfam" id="PF24738">
    <property type="entry name" value="DUF7689"/>
    <property type="match status" value="1"/>
</dbReference>
<feature type="compositionally biased region" description="Pro residues" evidence="1">
    <location>
        <begin position="203"/>
        <end position="213"/>
    </location>
</feature>
<feature type="signal peptide" evidence="2">
    <location>
        <begin position="1"/>
        <end position="18"/>
    </location>
</feature>
<evidence type="ECO:0000313" key="4">
    <source>
        <dbReference type="EMBL" id="QSQ21860.1"/>
    </source>
</evidence>
<keyword evidence="2" id="KW-0732">Signal</keyword>
<sequence length="900" mass="98715">MRHPLVAWLCLASLPAVAAQDVAPAPESLSPLPLARAAEQVASRGRDIEGGRLYLDSRTEQQDGRLLKSFVLEVERAGDYFIAAHALAVNAVPADTRETTLKAYPLQRISVSLDGKALGDLDLKKNGWQPSRIQGQGRVYFSAGRHTLTFESAAPHFPEVDAVKLVANEGQATFDMGLYDEYVSGLKRGADLRVGRKDKVEPVAPPQGPPPSSGPIQGAASTGSYTWQVTPYTLSNPNGNYAHLMTVPVVYTYYKKLTLNAGTSVTFNTAPIAGQDYYAVDPVMYLFCSTDNTVAWSNDDDIGRHPKIAVTIPKTCEYNLVLRAYSSYYANTSTGYAGTVNVYQNGALLQQDAVVSGYMVSVGTSETGTLNYFTAYSTGLPMLWLAPEGNLTPLRFAGGRYWYLPPMDYNWFDDARFRIVKNTTSYMNMYLLVSAEGAWYVYWGNADVYGSVKHPSNSPFSSFPNLKQADAMQTAPATNTYNCASWAGGLTNGWYWGCLFANSSGGACINGTYYSNPYSWYSWDNYFGNVPLRYTGALTYTRTDANSSNAEIAVWSTSSDIYGATHFSVRREANRNPHGYDWESKPGGLERIFHPMNALNSTSYGSIIGYYRDAARDPYTPWPFAPGLSGLEKASSPSLTFDESVAAGLTVVPRVELTRSEAGRLAELRASTGKAKPQLDRLYGDWLARVGSEDLRVFSNPAVFFEQPEFTKLERWFRNHEDVAVPFLMEKVVASEVDGLESTLAALALGRLTGERDGALMDEVKEEWRRDSYTAEGAYVAPSALANSKNFVRKLLQRRYGVADERASLAPRAENSHERFSVSPNPMVEASRVSFRVDSATTVSAALYDAKGTFVRELASGAYPAGTHGLVLDRGVLTPGVYSVRLTVGDEVLTRKVAIQ</sequence>
<evidence type="ECO:0000313" key="5">
    <source>
        <dbReference type="Proteomes" id="UP000662747"/>
    </source>
</evidence>
<accession>A0ABX7NSV0</accession>
<dbReference type="EMBL" id="CP071090">
    <property type="protein sequence ID" value="QSQ21860.1"/>
    <property type="molecule type" value="Genomic_DNA"/>
</dbReference>
<dbReference type="InterPro" id="IPR026444">
    <property type="entry name" value="Secre_tail"/>
</dbReference>
<evidence type="ECO:0000256" key="2">
    <source>
        <dbReference type="SAM" id="SignalP"/>
    </source>
</evidence>
<gene>
    <name evidence="4" type="ORF">JY651_43060</name>
</gene>
<evidence type="ECO:0000256" key="1">
    <source>
        <dbReference type="SAM" id="MobiDB-lite"/>
    </source>
</evidence>
<dbReference type="RefSeq" id="WP_206723437.1">
    <property type="nucleotide sequence ID" value="NZ_CP071090.1"/>
</dbReference>
<keyword evidence="5" id="KW-1185">Reference proteome</keyword>